<name>M9LFX9_PAEPP</name>
<keyword evidence="2" id="KW-0969">Cilium</keyword>
<protein>
    <submittedName>
        <fullName evidence="2">Uncharacterized flagellar protein</fullName>
    </submittedName>
</protein>
<feature type="coiled-coil region" evidence="1">
    <location>
        <begin position="48"/>
        <end position="75"/>
    </location>
</feature>
<dbReference type="EMBL" id="BALG01000027">
    <property type="protein sequence ID" value="GAC41325.1"/>
    <property type="molecule type" value="Genomic_DNA"/>
</dbReference>
<dbReference type="RefSeq" id="WP_006284633.1">
    <property type="nucleotide sequence ID" value="NZ_BALG01000027.1"/>
</dbReference>
<comment type="caution">
    <text evidence="2">The sequence shown here is derived from an EMBL/GenBank/DDBJ whole genome shotgun (WGS) entry which is preliminary data.</text>
</comment>
<dbReference type="SUPFAM" id="SSF160214">
    <property type="entry name" value="FlaG-like"/>
    <property type="match status" value="1"/>
</dbReference>
<reference evidence="2 3" key="1">
    <citation type="submission" date="2012-10" db="EMBL/GenBank/DDBJ databases">
        <title>Draft Genome Sequence of Paenibacillus popilliae ATCC 14706T.</title>
        <authorList>
            <person name="Iiyama K."/>
            <person name="Mori K."/>
            <person name="Mon H."/>
            <person name="Chieda Y."/>
            <person name="Lee J.M."/>
            <person name="Kusakabe T."/>
            <person name="Tashiro K."/>
            <person name="Asano S."/>
            <person name="Yasunaga-Aoki C."/>
            <person name="Shimizu S."/>
        </authorList>
    </citation>
    <scope>NUCLEOTIDE SEQUENCE [LARGE SCALE GENOMIC DNA]</scope>
    <source>
        <strain evidence="2 3">ATCC 14706</strain>
    </source>
</reference>
<gene>
    <name evidence="2" type="ORF">PPOP_0675</name>
</gene>
<accession>M9LFX9</accession>
<dbReference type="InterPro" id="IPR035924">
    <property type="entry name" value="FlaG-like_sf"/>
</dbReference>
<dbReference type="Proteomes" id="UP000029453">
    <property type="component" value="Unassembled WGS sequence"/>
</dbReference>
<keyword evidence="1" id="KW-0175">Coiled coil</keyword>
<keyword evidence="2" id="KW-0966">Cell projection</keyword>
<keyword evidence="3" id="KW-1185">Reference proteome</keyword>
<dbReference type="PANTHER" id="PTHR37166:SF1">
    <property type="entry name" value="PROTEIN FLAG"/>
    <property type="match status" value="1"/>
</dbReference>
<evidence type="ECO:0000256" key="1">
    <source>
        <dbReference type="SAM" id="Coils"/>
    </source>
</evidence>
<dbReference type="Pfam" id="PF03646">
    <property type="entry name" value="FlaG"/>
    <property type="match status" value="1"/>
</dbReference>
<proteinExistence type="predicted"/>
<evidence type="ECO:0000313" key="2">
    <source>
        <dbReference type="EMBL" id="GAC41325.1"/>
    </source>
</evidence>
<keyword evidence="2" id="KW-0282">Flagellum</keyword>
<dbReference type="Gene3D" id="3.30.160.170">
    <property type="entry name" value="FlaG-like"/>
    <property type="match status" value="1"/>
</dbReference>
<dbReference type="PANTHER" id="PTHR37166">
    <property type="entry name" value="PROTEIN FLAG"/>
    <property type="match status" value="1"/>
</dbReference>
<dbReference type="InterPro" id="IPR005186">
    <property type="entry name" value="FlaG"/>
</dbReference>
<dbReference type="OrthoDB" id="9799867at2"/>
<dbReference type="AlphaFoldDB" id="M9LFX9"/>
<organism evidence="2 3">
    <name type="scientific">Paenibacillus popilliae ATCC 14706</name>
    <dbReference type="NCBI Taxonomy" id="1212764"/>
    <lineage>
        <taxon>Bacteria</taxon>
        <taxon>Bacillati</taxon>
        <taxon>Bacillota</taxon>
        <taxon>Bacilli</taxon>
        <taxon>Bacillales</taxon>
        <taxon>Paenibacillaceae</taxon>
        <taxon>Paenibacillus</taxon>
    </lineage>
</organism>
<evidence type="ECO:0000313" key="3">
    <source>
        <dbReference type="Proteomes" id="UP000029453"/>
    </source>
</evidence>
<sequence>MSGIHRTYTASIDLQLHRSAIQSLKNMFGNKLPGEATSSQPGSTLAYINMSIEDKQDLQKKLEELNESIADAGKELHFKYHDDAEELYVEVIDKKTREVIATLPPEYLIDLSVKMKELIGFFLDKKV</sequence>